<protein>
    <submittedName>
        <fullName evidence="8">3-ketoacyl-CoA thiolase</fullName>
    </submittedName>
</protein>
<dbReference type="NCBIfam" id="TIGR01930">
    <property type="entry name" value="AcCoA-C-Actrans"/>
    <property type="match status" value="1"/>
</dbReference>
<keyword evidence="2 5" id="KW-0808">Transferase</keyword>
<evidence type="ECO:0000313" key="8">
    <source>
        <dbReference type="EMBL" id="SDW11102.1"/>
    </source>
</evidence>
<dbReference type="PROSITE" id="PS00737">
    <property type="entry name" value="THIOLASE_2"/>
    <property type="match status" value="1"/>
</dbReference>
<dbReference type="CDD" id="cd00751">
    <property type="entry name" value="thiolase"/>
    <property type="match status" value="1"/>
</dbReference>
<evidence type="ECO:0000256" key="5">
    <source>
        <dbReference type="RuleBase" id="RU003557"/>
    </source>
</evidence>
<dbReference type="OrthoDB" id="1402717at2"/>
<keyword evidence="3 5" id="KW-0012">Acyltransferase</keyword>
<reference evidence="9" key="1">
    <citation type="submission" date="2016-10" db="EMBL/GenBank/DDBJ databases">
        <authorList>
            <person name="Varghese N."/>
            <person name="Submissions S."/>
        </authorList>
    </citation>
    <scope>NUCLEOTIDE SEQUENCE [LARGE SCALE GENOMIC DNA]</scope>
    <source>
        <strain evidence="9">DSM 217</strain>
    </source>
</reference>
<dbReference type="AlphaFoldDB" id="A0A1H2QV96"/>
<dbReference type="Pfam" id="PF00108">
    <property type="entry name" value="Thiolase_N"/>
    <property type="match status" value="1"/>
</dbReference>
<dbReference type="Gene3D" id="3.40.47.10">
    <property type="match status" value="1"/>
</dbReference>
<feature type="active site" description="Proton acceptor" evidence="4">
    <location>
        <position position="389"/>
    </location>
</feature>
<dbReference type="InterPro" id="IPR020610">
    <property type="entry name" value="Thiolase_AS"/>
</dbReference>
<dbReference type="InterPro" id="IPR020617">
    <property type="entry name" value="Thiolase_C"/>
</dbReference>
<evidence type="ECO:0000259" key="6">
    <source>
        <dbReference type="Pfam" id="PF00108"/>
    </source>
</evidence>
<organism evidence="8 9">
    <name type="scientific">Thiocapsa roseopersicina</name>
    <dbReference type="NCBI Taxonomy" id="1058"/>
    <lineage>
        <taxon>Bacteria</taxon>
        <taxon>Pseudomonadati</taxon>
        <taxon>Pseudomonadota</taxon>
        <taxon>Gammaproteobacteria</taxon>
        <taxon>Chromatiales</taxon>
        <taxon>Chromatiaceae</taxon>
        <taxon>Thiocapsa</taxon>
    </lineage>
</organism>
<evidence type="ECO:0000256" key="2">
    <source>
        <dbReference type="ARBA" id="ARBA00022679"/>
    </source>
</evidence>
<evidence type="ECO:0000313" key="9">
    <source>
        <dbReference type="Proteomes" id="UP000198816"/>
    </source>
</evidence>
<proteinExistence type="inferred from homology"/>
<dbReference type="InterPro" id="IPR002155">
    <property type="entry name" value="Thiolase"/>
</dbReference>
<dbReference type="NCBIfam" id="NF006030">
    <property type="entry name" value="PRK08170.1"/>
    <property type="match status" value="1"/>
</dbReference>
<dbReference type="InterPro" id="IPR020616">
    <property type="entry name" value="Thiolase_N"/>
</dbReference>
<dbReference type="RefSeq" id="WP_093027626.1">
    <property type="nucleotide sequence ID" value="NZ_FNNZ01000001.1"/>
</dbReference>
<dbReference type="PIRSF" id="PIRSF000429">
    <property type="entry name" value="Ac-CoA_Ac_transf"/>
    <property type="match status" value="1"/>
</dbReference>
<dbReference type="InterPro" id="IPR016039">
    <property type="entry name" value="Thiolase-like"/>
</dbReference>
<accession>A0A1H2QV96</accession>
<dbReference type="PROSITE" id="PS00099">
    <property type="entry name" value="THIOLASE_3"/>
    <property type="match status" value="1"/>
</dbReference>
<dbReference type="Pfam" id="PF02803">
    <property type="entry name" value="Thiolase_C"/>
    <property type="match status" value="1"/>
</dbReference>
<dbReference type="STRING" id="1058.SAMN05421783_101437"/>
<gene>
    <name evidence="8" type="ORF">SAMN05421783_101437</name>
</gene>
<name>A0A1H2QV96_THIRO</name>
<evidence type="ECO:0000256" key="3">
    <source>
        <dbReference type="ARBA" id="ARBA00023315"/>
    </source>
</evidence>
<evidence type="ECO:0000259" key="7">
    <source>
        <dbReference type="Pfam" id="PF02803"/>
    </source>
</evidence>
<sequence length="437" mass="46397">MNQHTRPNTRPVYLVDGCRTPFLKARGVPGPFTAADLAVGAGRPLLLRQPFPPEAIDEVILGCVVPSSEEMNVARIAALRLGCSERTPAWTVQRNCASGLQALDSAAQSIGSGRADLVLAGGTEAMSHAPVLFGRAFVEWLGNWSRARSLTARGRLLAQLRPHDLAPVIGLLKGLTDPIVGLSMGQTAEHLAWRFGIDRPSMDRFALRSHQRLGTAISDHVFSAEITPLIAPDGTAYTQDEGYRADSDLAQLGALRPVFDRPTGTVTAGNSAQVTDGAALLLLASEEAVERWDLTVLAQLMDIQWAALDPTEMGLGPVHAMAPLLRRQGLATADIDVFEINEAFAAQVLACQEVWSDRHYREEVLGDEPDQAIPDDALNPEGGAIAIGHPVGASGARLALHLALSMKRRGLIRGVASLCIGGGQGGALLLRAEGGMP</sequence>
<feature type="active site" description="Proton acceptor" evidence="4">
    <location>
        <position position="419"/>
    </location>
</feature>
<dbReference type="PANTHER" id="PTHR18919:SF151">
    <property type="entry name" value="BLR2427 PROTEIN"/>
    <property type="match status" value="1"/>
</dbReference>
<dbReference type="EMBL" id="FNNZ01000001">
    <property type="protein sequence ID" value="SDW11102.1"/>
    <property type="molecule type" value="Genomic_DNA"/>
</dbReference>
<feature type="domain" description="Thiolase N-terminal" evidence="6">
    <location>
        <begin position="12"/>
        <end position="287"/>
    </location>
</feature>
<feature type="domain" description="Thiolase C-terminal" evidence="7">
    <location>
        <begin position="295"/>
        <end position="431"/>
    </location>
</feature>
<evidence type="ECO:0000256" key="4">
    <source>
        <dbReference type="PIRSR" id="PIRSR000429-1"/>
    </source>
</evidence>
<dbReference type="InterPro" id="IPR020613">
    <property type="entry name" value="Thiolase_CS"/>
</dbReference>
<dbReference type="Proteomes" id="UP000198816">
    <property type="component" value="Unassembled WGS sequence"/>
</dbReference>
<dbReference type="PANTHER" id="PTHR18919">
    <property type="entry name" value="ACETYL-COA C-ACYLTRANSFERASE"/>
    <property type="match status" value="1"/>
</dbReference>
<dbReference type="SUPFAM" id="SSF53901">
    <property type="entry name" value="Thiolase-like"/>
    <property type="match status" value="2"/>
</dbReference>
<evidence type="ECO:0000256" key="1">
    <source>
        <dbReference type="ARBA" id="ARBA00010982"/>
    </source>
</evidence>
<comment type="similarity">
    <text evidence="1 5">Belongs to the thiolase-like superfamily. Thiolase family.</text>
</comment>
<dbReference type="GO" id="GO:0003988">
    <property type="term" value="F:acetyl-CoA C-acyltransferase activity"/>
    <property type="evidence" value="ECO:0007669"/>
    <property type="project" value="UniProtKB-ARBA"/>
</dbReference>
<keyword evidence="9" id="KW-1185">Reference proteome</keyword>
<feature type="active site" description="Acyl-thioester intermediate" evidence="4">
    <location>
        <position position="96"/>
    </location>
</feature>